<gene>
    <name evidence="1" type="ORF">SMN809_LOCUS82031</name>
</gene>
<reference evidence="1" key="1">
    <citation type="submission" date="2021-02" db="EMBL/GenBank/DDBJ databases">
        <authorList>
            <person name="Nowell W R."/>
        </authorList>
    </citation>
    <scope>NUCLEOTIDE SEQUENCE</scope>
</reference>
<dbReference type="SUPFAM" id="SSF52047">
    <property type="entry name" value="RNI-like"/>
    <property type="match status" value="1"/>
</dbReference>
<evidence type="ECO:0000313" key="2">
    <source>
        <dbReference type="Proteomes" id="UP000676336"/>
    </source>
</evidence>
<dbReference type="Proteomes" id="UP000676336">
    <property type="component" value="Unassembled WGS sequence"/>
</dbReference>
<dbReference type="PANTHER" id="PTHR24114">
    <property type="entry name" value="LEUCINE RICH REPEAT FAMILY PROTEIN"/>
    <property type="match status" value="1"/>
</dbReference>
<dbReference type="InterPro" id="IPR052394">
    <property type="entry name" value="LRR-containing"/>
</dbReference>
<dbReference type="SMART" id="SM00368">
    <property type="entry name" value="LRR_RI"/>
    <property type="match status" value="2"/>
</dbReference>
<dbReference type="AlphaFoldDB" id="A0A8S3JPR9"/>
<protein>
    <submittedName>
        <fullName evidence="1">Uncharacterized protein</fullName>
    </submittedName>
</protein>
<accession>A0A8S3JPR9</accession>
<name>A0A8S3JPR9_9BILA</name>
<dbReference type="EMBL" id="CAJOBI010350245">
    <property type="protein sequence ID" value="CAF5220736.1"/>
    <property type="molecule type" value="Genomic_DNA"/>
</dbReference>
<dbReference type="Gene3D" id="3.80.10.10">
    <property type="entry name" value="Ribonuclease Inhibitor"/>
    <property type="match status" value="1"/>
</dbReference>
<dbReference type="Pfam" id="PF13516">
    <property type="entry name" value="LRR_6"/>
    <property type="match status" value="2"/>
</dbReference>
<dbReference type="InterPro" id="IPR032675">
    <property type="entry name" value="LRR_dom_sf"/>
</dbReference>
<comment type="caution">
    <text evidence="1">The sequence shown here is derived from an EMBL/GenBank/DDBJ whole genome shotgun (WGS) entry which is preliminary data.</text>
</comment>
<evidence type="ECO:0000313" key="1">
    <source>
        <dbReference type="EMBL" id="CAF5220736.1"/>
    </source>
</evidence>
<proteinExistence type="predicted"/>
<dbReference type="InterPro" id="IPR001611">
    <property type="entry name" value="Leu-rich_rpt"/>
</dbReference>
<organism evidence="1 2">
    <name type="scientific">Rotaria magnacalcarata</name>
    <dbReference type="NCBI Taxonomy" id="392030"/>
    <lineage>
        <taxon>Eukaryota</taxon>
        <taxon>Metazoa</taxon>
        <taxon>Spiralia</taxon>
        <taxon>Gnathifera</taxon>
        <taxon>Rotifera</taxon>
        <taxon>Eurotatoria</taxon>
        <taxon>Bdelloidea</taxon>
        <taxon>Philodinida</taxon>
        <taxon>Philodinidae</taxon>
        <taxon>Rotaria</taxon>
    </lineage>
</organism>
<sequence length="117" mass="13113">MSEKTVTTLAGALKINQTLTTLDLGNNEISYIGAGALADALKVNQNLSTLDLRENGIECEGVEVLFDALKFNQFLTTLNIWNSSWCSHIPNYRLTTRRINLLTLNFCFFEQPISSRI</sequence>
<dbReference type="PANTHER" id="PTHR24114:SF2">
    <property type="entry name" value="F-BOX DOMAIN-CONTAINING PROTEIN-RELATED"/>
    <property type="match status" value="1"/>
</dbReference>